<keyword evidence="5 10" id="KW-0443">Lipid metabolism</keyword>
<dbReference type="NCBIfam" id="NF003197">
    <property type="entry name" value="PRK04169.1-1"/>
    <property type="match status" value="1"/>
</dbReference>
<comment type="catalytic activity">
    <reaction evidence="8 10">
        <text>sn-glycerol 1-phosphate + all-trans-heptaprenyl diphosphate = 3-heptaprenyl-sn-glycero-1-phosphate + diphosphate</text>
        <dbReference type="Rhea" id="RHEA:33495"/>
        <dbReference type="ChEBI" id="CHEBI:33019"/>
        <dbReference type="ChEBI" id="CHEBI:57685"/>
        <dbReference type="ChEBI" id="CHEBI:58206"/>
        <dbReference type="ChEBI" id="CHEBI:64781"/>
        <dbReference type="EC" id="2.5.1.n9"/>
    </reaction>
</comment>
<dbReference type="EC" id="2.5.1.n9" evidence="9 10"/>
<dbReference type="OrthoDB" id="2381757at2"/>
<dbReference type="GO" id="GO:0046474">
    <property type="term" value="P:glycerophospholipid biosynthetic process"/>
    <property type="evidence" value="ECO:0007669"/>
    <property type="project" value="UniProtKB-UniRule"/>
</dbReference>
<dbReference type="InterPro" id="IPR039074">
    <property type="entry name" value="GGGP/HepGP_synthase_I"/>
</dbReference>
<protein>
    <recommendedName>
        <fullName evidence="9 10">Heptaprenylglyceryl phosphate synthase</fullName>
        <shortName evidence="10">HepGP synthase</shortName>
        <ecNumber evidence="9 10">2.5.1.n9</ecNumber>
    </recommendedName>
    <alternativeName>
        <fullName evidence="10">Glycerol-1-phosphate heptaprenyltransferase</fullName>
    </alternativeName>
</protein>
<dbReference type="Pfam" id="PF01884">
    <property type="entry name" value="PcrB"/>
    <property type="match status" value="1"/>
</dbReference>
<dbReference type="UniPathway" id="UPA00940"/>
<evidence type="ECO:0000313" key="12">
    <source>
        <dbReference type="Proteomes" id="UP000285120"/>
    </source>
</evidence>
<comment type="function">
    <text evidence="10">Prenyltransferase that catalyzes in vivo the transfer of the heptaprenyl moiety of heptaprenyl pyrophosphate (HepPP; 35 carbon atoms) to the C3 hydroxyl of sn-glycerol-1-phosphate (G1P), producing heptaprenylglyceryl phosphate (HepGP). This reaction is an ether-bond-formation step in the biosynthesis of archaea-type G1P-based membrane lipids found in Bacillales.</text>
</comment>
<dbReference type="InterPro" id="IPR038597">
    <property type="entry name" value="GGGP/HepGP_synthase_sf"/>
</dbReference>
<evidence type="ECO:0000256" key="9">
    <source>
        <dbReference type="ARBA" id="ARBA00066888"/>
    </source>
</evidence>
<sequence length="228" mass="24950">MLLYTEWQHVFKLDPAKEISDEDLEKLCESGTDAVIVGGTDGVTLDNTLDLLARIRRYSVACALEISELDAVTPGFDYYLVPSVLNAGDPKWITGAHQEALKSIGPLIQWEEMIMEGYCIANPDSKAANRTGVAGSLDDEDILAYAQLADKLFRIPVFYLEYSGVLGPVETVKKTAAVLEQARFFYGGGIRTKEEAAEMAAFADTIVVGNIIYENMKAALSTVKAVKR</sequence>
<evidence type="ECO:0000256" key="3">
    <source>
        <dbReference type="ARBA" id="ARBA00022723"/>
    </source>
</evidence>
<dbReference type="GO" id="GO:0120536">
    <property type="term" value="F:heptaprenylglyceryl phosphate synthase activity"/>
    <property type="evidence" value="ECO:0007669"/>
    <property type="project" value="RHEA"/>
</dbReference>
<evidence type="ECO:0000256" key="8">
    <source>
        <dbReference type="ARBA" id="ARBA00048318"/>
    </source>
</evidence>
<dbReference type="SUPFAM" id="SSF51395">
    <property type="entry name" value="FMN-linked oxidoreductases"/>
    <property type="match status" value="1"/>
</dbReference>
<keyword evidence="4 10" id="KW-0460">Magnesium</keyword>
<gene>
    <name evidence="10" type="primary">pcrB</name>
    <name evidence="11" type="ORF">ATL39_2613</name>
</gene>
<comment type="similarity">
    <text evidence="10">Belongs to the GGGP/HepGP synthase family. Group I subfamily.</text>
</comment>
<comment type="caution">
    <text evidence="11">The sequence shown here is derived from an EMBL/GenBank/DDBJ whole genome shotgun (WGS) entry which is preliminary data.</text>
</comment>
<dbReference type="InterPro" id="IPR008205">
    <property type="entry name" value="GGGP_HepGP_synthase"/>
</dbReference>
<dbReference type="NCBIfam" id="TIGR01768">
    <property type="entry name" value="GGGP-family"/>
    <property type="match status" value="1"/>
</dbReference>
<dbReference type="CDD" id="cd02812">
    <property type="entry name" value="PcrB_like"/>
    <property type="match status" value="1"/>
</dbReference>
<evidence type="ECO:0000256" key="7">
    <source>
        <dbReference type="ARBA" id="ARBA00023264"/>
    </source>
</evidence>
<proteinExistence type="inferred from homology"/>
<dbReference type="AlphaFoldDB" id="A0A419UZU5"/>
<keyword evidence="3 10" id="KW-0479">Metal-binding</keyword>
<dbReference type="EMBL" id="RAPK01000010">
    <property type="protein sequence ID" value="RKD71217.1"/>
    <property type="molecule type" value="Genomic_DNA"/>
</dbReference>
<evidence type="ECO:0000256" key="4">
    <source>
        <dbReference type="ARBA" id="ARBA00022842"/>
    </source>
</evidence>
<name>A0A419UZU5_9BACL</name>
<feature type="binding site" evidence="10">
    <location>
        <position position="12"/>
    </location>
    <ligand>
        <name>sn-glycerol 1-phosphate</name>
        <dbReference type="ChEBI" id="CHEBI:57685"/>
    </ligand>
</feature>
<keyword evidence="1 10" id="KW-0444">Lipid biosynthesis</keyword>
<organism evidence="11 12">
    <name type="scientific">Sinobaca qinghaiensis</name>
    <dbReference type="NCBI Taxonomy" id="342944"/>
    <lineage>
        <taxon>Bacteria</taxon>
        <taxon>Bacillati</taxon>
        <taxon>Bacillota</taxon>
        <taxon>Bacilli</taxon>
        <taxon>Bacillales</taxon>
        <taxon>Sporolactobacillaceae</taxon>
        <taxon>Sinobaca</taxon>
    </lineage>
</organism>
<dbReference type="FunFam" id="3.20.20.390:FF:000001">
    <property type="entry name" value="Heptaprenylglyceryl phosphate synthase"/>
    <property type="match status" value="1"/>
</dbReference>
<evidence type="ECO:0000256" key="2">
    <source>
        <dbReference type="ARBA" id="ARBA00022679"/>
    </source>
</evidence>
<keyword evidence="12" id="KW-1185">Reference proteome</keyword>
<comment type="caution">
    <text evidence="10">Lacks conserved residue(s) required for the propagation of feature annotation.</text>
</comment>
<dbReference type="RefSeq" id="WP_120193767.1">
    <property type="nucleotide sequence ID" value="NZ_RAPK01000010.1"/>
</dbReference>
<dbReference type="PANTHER" id="PTHR40029:SF2">
    <property type="entry name" value="HEPTAPRENYLGLYCERYL PHOSPHATE SYNTHASE"/>
    <property type="match status" value="1"/>
</dbReference>
<feature type="binding site" evidence="10">
    <location>
        <position position="40"/>
    </location>
    <ligand>
        <name>Mg(2+)</name>
        <dbReference type="ChEBI" id="CHEBI:18420"/>
    </ligand>
</feature>
<feature type="binding site" evidence="10">
    <location>
        <begin position="209"/>
        <end position="210"/>
    </location>
    <ligand>
        <name>sn-glycerol 1-phosphate</name>
        <dbReference type="ChEBI" id="CHEBI:57685"/>
    </ligand>
</feature>
<evidence type="ECO:0000256" key="6">
    <source>
        <dbReference type="ARBA" id="ARBA00023209"/>
    </source>
</evidence>
<keyword evidence="7 10" id="KW-1208">Phospholipid metabolism</keyword>
<evidence type="ECO:0000256" key="10">
    <source>
        <dbReference type="HAMAP-Rule" id="MF_00112"/>
    </source>
</evidence>
<evidence type="ECO:0000313" key="11">
    <source>
        <dbReference type="EMBL" id="RKD71217.1"/>
    </source>
</evidence>
<evidence type="ECO:0000256" key="1">
    <source>
        <dbReference type="ARBA" id="ARBA00022516"/>
    </source>
</evidence>
<accession>A0A419UZU5</accession>
<dbReference type="PANTHER" id="PTHR40029">
    <property type="match status" value="1"/>
</dbReference>
<comment type="cofactor">
    <cofactor evidence="10">
        <name>Mg(2+)</name>
        <dbReference type="ChEBI" id="CHEBI:18420"/>
    </cofactor>
</comment>
<comment type="subunit">
    <text evidence="10">Homodimer.</text>
</comment>
<keyword evidence="2 10" id="KW-0808">Transferase</keyword>
<dbReference type="Proteomes" id="UP000285120">
    <property type="component" value="Unassembled WGS sequence"/>
</dbReference>
<feature type="binding site" evidence="10">
    <location>
        <begin position="159"/>
        <end position="164"/>
    </location>
    <ligand>
        <name>sn-glycerol 1-phosphate</name>
        <dbReference type="ChEBI" id="CHEBI:57685"/>
    </ligand>
</feature>
<comment type="pathway">
    <text evidence="10">Membrane lipid metabolism; glycerophospholipid metabolism.</text>
</comment>
<dbReference type="Gene3D" id="3.20.20.390">
    <property type="entry name" value="FMN-linked oxidoreductases"/>
    <property type="match status" value="1"/>
</dbReference>
<dbReference type="NCBIfam" id="NF003199">
    <property type="entry name" value="PRK04169.1-3"/>
    <property type="match status" value="1"/>
</dbReference>
<evidence type="ECO:0000256" key="5">
    <source>
        <dbReference type="ARBA" id="ARBA00023098"/>
    </source>
</evidence>
<feature type="binding site" evidence="10">
    <location>
        <position position="189"/>
    </location>
    <ligand>
        <name>sn-glycerol 1-phosphate</name>
        <dbReference type="ChEBI" id="CHEBI:57685"/>
    </ligand>
</feature>
<dbReference type="GO" id="GO:0000287">
    <property type="term" value="F:magnesium ion binding"/>
    <property type="evidence" value="ECO:0007669"/>
    <property type="project" value="UniProtKB-UniRule"/>
</dbReference>
<reference evidence="11 12" key="1">
    <citation type="submission" date="2018-09" db="EMBL/GenBank/DDBJ databases">
        <title>Genomic Encyclopedia of Archaeal and Bacterial Type Strains, Phase II (KMG-II): from individual species to whole genera.</title>
        <authorList>
            <person name="Goeker M."/>
        </authorList>
    </citation>
    <scope>NUCLEOTIDE SEQUENCE [LARGE SCALE GENOMIC DNA]</scope>
    <source>
        <strain evidence="11 12">DSM 17008</strain>
    </source>
</reference>
<dbReference type="HAMAP" id="MF_00112">
    <property type="entry name" value="GGGP_HepGP_synthase"/>
    <property type="match status" value="1"/>
</dbReference>
<keyword evidence="6 10" id="KW-0594">Phospholipid biosynthesis</keyword>
<feature type="binding site" evidence="10">
    <location>
        <position position="14"/>
    </location>
    <ligand>
        <name>Mg(2+)</name>
        <dbReference type="ChEBI" id="CHEBI:18420"/>
    </ligand>
</feature>